<accession>A0ABR5PZ38</accession>
<dbReference type="Gene3D" id="3.40.50.1820">
    <property type="entry name" value="alpha/beta hydrolase"/>
    <property type="match status" value="1"/>
</dbReference>
<sequence length="261" mass="30023">MVRQKFLRRRAKLLDLNQNKEKVVLLIHPMLSSAHGMKLVIADHMGEEFRYILPDLSAHGELSNEVYESVQKESERIHEYLVNHHIQELALAYGASLGGVVLLQLLAYKDIKVRTAVFEGCSLWEHAKALNFIATSVFLHKHRKAIRNRELAIKKMTGLYGEKATPMAERFIQIDEQSLKNIFHDCAFVNPPELSKEEQEACLFLYGSKEFDLRSAKKVLPKKYPYARFKVWDGYGHCTKMSADPAEYGHMLKSEIENCCN</sequence>
<dbReference type="Proteomes" id="UP000051927">
    <property type="component" value="Unassembled WGS sequence"/>
</dbReference>
<evidence type="ECO:0008006" key="3">
    <source>
        <dbReference type="Google" id="ProtNLM"/>
    </source>
</evidence>
<gene>
    <name evidence="1" type="ORF">IV60_GL001085</name>
</gene>
<proteinExistence type="predicted"/>
<reference evidence="1 2" key="1">
    <citation type="journal article" date="2015" name="Genome Announc.">
        <title>Expanding the biotechnology potential of lactobacilli through comparative genomics of 213 strains and associated genera.</title>
        <authorList>
            <person name="Sun Z."/>
            <person name="Harris H.M."/>
            <person name="McCann A."/>
            <person name="Guo C."/>
            <person name="Argimon S."/>
            <person name="Zhang W."/>
            <person name="Yang X."/>
            <person name="Jeffery I.B."/>
            <person name="Cooney J.C."/>
            <person name="Kagawa T.F."/>
            <person name="Liu W."/>
            <person name="Song Y."/>
            <person name="Salvetti E."/>
            <person name="Wrobel A."/>
            <person name="Rasinkangas P."/>
            <person name="Parkhill J."/>
            <person name="Rea M.C."/>
            <person name="O'Sullivan O."/>
            <person name="Ritari J."/>
            <person name="Douillard F.P."/>
            <person name="Paul Ross R."/>
            <person name="Yang R."/>
            <person name="Briner A.E."/>
            <person name="Felis G.E."/>
            <person name="de Vos W.M."/>
            <person name="Barrangou R."/>
            <person name="Klaenhammer T.R."/>
            <person name="Caufield P.W."/>
            <person name="Cui Y."/>
            <person name="Zhang H."/>
            <person name="O'Toole P.W."/>
        </authorList>
    </citation>
    <scope>NUCLEOTIDE SEQUENCE [LARGE SCALE GENOMIC DNA]</scope>
    <source>
        <strain evidence="1 2">DSM 7090</strain>
    </source>
</reference>
<organism evidence="1 2">
    <name type="scientific">Lancefieldella rimae</name>
    <dbReference type="NCBI Taxonomy" id="1383"/>
    <lineage>
        <taxon>Bacteria</taxon>
        <taxon>Bacillati</taxon>
        <taxon>Actinomycetota</taxon>
        <taxon>Coriobacteriia</taxon>
        <taxon>Coriobacteriales</taxon>
        <taxon>Atopobiaceae</taxon>
        <taxon>Lancefieldella</taxon>
    </lineage>
</organism>
<protein>
    <recommendedName>
        <fullName evidence="3">Alpha/beta hydrolase</fullName>
    </recommendedName>
</protein>
<evidence type="ECO:0000313" key="1">
    <source>
        <dbReference type="EMBL" id="KRO01841.1"/>
    </source>
</evidence>
<comment type="caution">
    <text evidence="1">The sequence shown here is derived from an EMBL/GenBank/DDBJ whole genome shotgun (WGS) entry which is preliminary data.</text>
</comment>
<evidence type="ECO:0000313" key="2">
    <source>
        <dbReference type="Proteomes" id="UP000051927"/>
    </source>
</evidence>
<dbReference type="InterPro" id="IPR029058">
    <property type="entry name" value="AB_hydrolase_fold"/>
</dbReference>
<keyword evidence="2" id="KW-1185">Reference proteome</keyword>
<dbReference type="SUPFAM" id="SSF53474">
    <property type="entry name" value="alpha/beta-Hydrolases"/>
    <property type="match status" value="1"/>
</dbReference>
<name>A0ABR5PZ38_9ACTN</name>
<dbReference type="EMBL" id="JQCP01000003">
    <property type="protein sequence ID" value="KRO01841.1"/>
    <property type="molecule type" value="Genomic_DNA"/>
</dbReference>